<protein>
    <submittedName>
        <fullName evidence="1">Uncharacterized protein</fullName>
    </submittedName>
</protein>
<dbReference type="AlphaFoldDB" id="A0A9W8MNN1"/>
<evidence type="ECO:0000313" key="1">
    <source>
        <dbReference type="EMBL" id="KAJ3480625.1"/>
    </source>
</evidence>
<organism evidence="1 2">
    <name type="scientific">Agrocybe chaxingu</name>
    <dbReference type="NCBI Taxonomy" id="84603"/>
    <lineage>
        <taxon>Eukaryota</taxon>
        <taxon>Fungi</taxon>
        <taxon>Dikarya</taxon>
        <taxon>Basidiomycota</taxon>
        <taxon>Agaricomycotina</taxon>
        <taxon>Agaricomycetes</taxon>
        <taxon>Agaricomycetidae</taxon>
        <taxon>Agaricales</taxon>
        <taxon>Agaricineae</taxon>
        <taxon>Strophariaceae</taxon>
        <taxon>Agrocybe</taxon>
    </lineage>
</organism>
<keyword evidence="2" id="KW-1185">Reference proteome</keyword>
<evidence type="ECO:0000313" key="2">
    <source>
        <dbReference type="Proteomes" id="UP001148786"/>
    </source>
</evidence>
<name>A0A9W8MNN1_9AGAR</name>
<comment type="caution">
    <text evidence="1">The sequence shown here is derived from an EMBL/GenBank/DDBJ whole genome shotgun (WGS) entry which is preliminary data.</text>
</comment>
<sequence length="191" mass="19821">MRDNPLPMGKGRSKRLLALSGLFALIGLAFALRYRPAIPNNYTTGASGTEAAGAQEDVVAMPLDESSVVNPVSEGVLDVIEVDTFEPAPPVVELPPPLPPGNRTTFADIPSSTVDEEAAPGDVSYAIYGAAACATLVAGMPFSASRGTATRLLNRLVLLVKGGGRTLATGVVPRSRLVKATLCSTTKVMKD</sequence>
<gene>
    <name evidence="1" type="ORF">NLJ89_g12268</name>
</gene>
<proteinExistence type="predicted"/>
<dbReference type="Proteomes" id="UP001148786">
    <property type="component" value="Unassembled WGS sequence"/>
</dbReference>
<accession>A0A9W8MNN1</accession>
<reference evidence="1" key="1">
    <citation type="submission" date="2022-07" db="EMBL/GenBank/DDBJ databases">
        <title>Genome Sequence of Agrocybe chaxingu.</title>
        <authorList>
            <person name="Buettner E."/>
        </authorList>
    </citation>
    <scope>NUCLEOTIDE SEQUENCE</scope>
    <source>
        <strain evidence="1">MP-N11</strain>
    </source>
</reference>
<dbReference type="EMBL" id="JANKHO010003848">
    <property type="protein sequence ID" value="KAJ3480625.1"/>
    <property type="molecule type" value="Genomic_DNA"/>
</dbReference>